<dbReference type="Gene3D" id="1.10.287.500">
    <property type="entry name" value="Helix hairpin bin"/>
    <property type="match status" value="2"/>
</dbReference>
<evidence type="ECO:0000313" key="2">
    <source>
        <dbReference type="EMBL" id="PKU26017.1"/>
    </source>
</evidence>
<keyword evidence="3" id="KW-1185">Reference proteome</keyword>
<dbReference type="GO" id="GO:0003824">
    <property type="term" value="F:catalytic activity"/>
    <property type="evidence" value="ECO:0007669"/>
    <property type="project" value="InterPro"/>
</dbReference>
<dbReference type="InterPro" id="IPR007439">
    <property type="entry name" value="Chemotax_Pase_CheZ"/>
</dbReference>
<dbReference type="Proteomes" id="UP000233293">
    <property type="component" value="Unassembled WGS sequence"/>
</dbReference>
<feature type="region of interest" description="Disordered" evidence="1">
    <location>
        <begin position="173"/>
        <end position="200"/>
    </location>
</feature>
<gene>
    <name evidence="2" type="ORF">CWS72_02415</name>
</gene>
<reference evidence="3" key="1">
    <citation type="submission" date="2017-12" db="EMBL/GenBank/DDBJ databases">
        <title>Draft genome sequence of Telmatospirillum siberiense 26-4b1T, an acidotolerant peatland alphaproteobacterium potentially involved in sulfur cycling.</title>
        <authorList>
            <person name="Hausmann B."/>
            <person name="Pjevac P."/>
            <person name="Schreck K."/>
            <person name="Herbold C.W."/>
            <person name="Daims H."/>
            <person name="Wagner M."/>
            <person name="Pester M."/>
            <person name="Loy A."/>
        </authorList>
    </citation>
    <scope>NUCLEOTIDE SEQUENCE [LARGE SCALE GENOMIC DNA]</scope>
    <source>
        <strain evidence="3">26-4b1</strain>
    </source>
</reference>
<dbReference type="Pfam" id="PF04344">
    <property type="entry name" value="CheZ"/>
    <property type="match status" value="1"/>
</dbReference>
<dbReference type="SUPFAM" id="SSF75708">
    <property type="entry name" value="Chemotaxis phosphatase CheZ"/>
    <property type="match status" value="1"/>
</dbReference>
<dbReference type="OrthoDB" id="7269965at2"/>
<dbReference type="GO" id="GO:0009288">
    <property type="term" value="C:bacterial-type flagellum"/>
    <property type="evidence" value="ECO:0007669"/>
    <property type="project" value="InterPro"/>
</dbReference>
<dbReference type="GO" id="GO:0050920">
    <property type="term" value="P:regulation of chemotaxis"/>
    <property type="evidence" value="ECO:0007669"/>
    <property type="project" value="InterPro"/>
</dbReference>
<organism evidence="2 3">
    <name type="scientific">Telmatospirillum siberiense</name>
    <dbReference type="NCBI Taxonomy" id="382514"/>
    <lineage>
        <taxon>Bacteria</taxon>
        <taxon>Pseudomonadati</taxon>
        <taxon>Pseudomonadota</taxon>
        <taxon>Alphaproteobacteria</taxon>
        <taxon>Rhodospirillales</taxon>
        <taxon>Rhodospirillaceae</taxon>
        <taxon>Telmatospirillum</taxon>
    </lineage>
</organism>
<evidence type="ECO:0000313" key="3">
    <source>
        <dbReference type="Proteomes" id="UP000233293"/>
    </source>
</evidence>
<accession>A0A2N3Q029</accession>
<dbReference type="RefSeq" id="WP_101248979.1">
    <property type="nucleotide sequence ID" value="NZ_PIUM01000002.1"/>
</dbReference>
<dbReference type="AlphaFoldDB" id="A0A2N3Q029"/>
<evidence type="ECO:0000256" key="1">
    <source>
        <dbReference type="SAM" id="MobiDB-lite"/>
    </source>
</evidence>
<comment type="caution">
    <text evidence="2">The sequence shown here is derived from an EMBL/GenBank/DDBJ whole genome shotgun (WGS) entry which is preliminary data.</text>
</comment>
<name>A0A2N3Q029_9PROT</name>
<protein>
    <submittedName>
        <fullName evidence="2">Chemotaxis protein CheZ</fullName>
    </submittedName>
</protein>
<sequence>MSSTIDRDLALHLEALRKQKGDTVKVEEVGDVVRSLLASLSGDVSAGDLKLYGEVQALAAYIHNAKVEIAALRPQDIQHEYIASATDELDAIVGATENATNSILDAAEKLDSLSSDMTPDVGQKLTEQITLIYEACNFQDITGQRITKVVRALKHIEERIDALVLAFGPEVATSAPGTSKPDETAPLTDQDLLNGPQLPDQAHDQASIDALFDNI</sequence>
<dbReference type="EMBL" id="PIUM01000002">
    <property type="protein sequence ID" value="PKU26017.1"/>
    <property type="molecule type" value="Genomic_DNA"/>
</dbReference>
<proteinExistence type="predicted"/>